<proteinExistence type="predicted"/>
<reference evidence="2 3" key="1">
    <citation type="journal article" date="2018" name="Nat. Ecol. Evol.">
        <title>Pezizomycetes genomes reveal the molecular basis of ectomycorrhizal truffle lifestyle.</title>
        <authorList>
            <person name="Murat C."/>
            <person name="Payen T."/>
            <person name="Noel B."/>
            <person name="Kuo A."/>
            <person name="Morin E."/>
            <person name="Chen J."/>
            <person name="Kohler A."/>
            <person name="Krizsan K."/>
            <person name="Balestrini R."/>
            <person name="Da Silva C."/>
            <person name="Montanini B."/>
            <person name="Hainaut M."/>
            <person name="Levati E."/>
            <person name="Barry K.W."/>
            <person name="Belfiori B."/>
            <person name="Cichocki N."/>
            <person name="Clum A."/>
            <person name="Dockter R.B."/>
            <person name="Fauchery L."/>
            <person name="Guy J."/>
            <person name="Iotti M."/>
            <person name="Le Tacon F."/>
            <person name="Lindquist E.A."/>
            <person name="Lipzen A."/>
            <person name="Malagnac F."/>
            <person name="Mello A."/>
            <person name="Molinier V."/>
            <person name="Miyauchi S."/>
            <person name="Poulain J."/>
            <person name="Riccioni C."/>
            <person name="Rubini A."/>
            <person name="Sitrit Y."/>
            <person name="Splivallo R."/>
            <person name="Traeger S."/>
            <person name="Wang M."/>
            <person name="Zifcakova L."/>
            <person name="Wipf D."/>
            <person name="Zambonelli A."/>
            <person name="Paolocci F."/>
            <person name="Nowrousian M."/>
            <person name="Ottonello S."/>
            <person name="Baldrian P."/>
            <person name="Spatafora J.W."/>
            <person name="Henrissat B."/>
            <person name="Nagy L.G."/>
            <person name="Aury J.M."/>
            <person name="Wincker P."/>
            <person name="Grigoriev I.V."/>
            <person name="Bonfante P."/>
            <person name="Martin F.M."/>
        </authorList>
    </citation>
    <scope>NUCLEOTIDE SEQUENCE [LARGE SCALE GENOMIC DNA]</scope>
    <source>
        <strain evidence="2 3">RN42</strain>
    </source>
</reference>
<keyword evidence="3" id="KW-1185">Reference proteome</keyword>
<dbReference type="AlphaFoldDB" id="A0A3N4I236"/>
<evidence type="ECO:0000313" key="2">
    <source>
        <dbReference type="EMBL" id="RPA78170.1"/>
    </source>
</evidence>
<gene>
    <name evidence="2" type="ORF">BJ508DRAFT_160735</name>
</gene>
<organism evidence="2 3">
    <name type="scientific">Ascobolus immersus RN42</name>
    <dbReference type="NCBI Taxonomy" id="1160509"/>
    <lineage>
        <taxon>Eukaryota</taxon>
        <taxon>Fungi</taxon>
        <taxon>Dikarya</taxon>
        <taxon>Ascomycota</taxon>
        <taxon>Pezizomycotina</taxon>
        <taxon>Pezizomycetes</taxon>
        <taxon>Pezizales</taxon>
        <taxon>Ascobolaceae</taxon>
        <taxon>Ascobolus</taxon>
    </lineage>
</organism>
<name>A0A3N4I236_ASCIM</name>
<feature type="coiled-coil region" evidence="1">
    <location>
        <begin position="152"/>
        <end position="179"/>
    </location>
</feature>
<keyword evidence="1" id="KW-0175">Coiled coil</keyword>
<sequence length="265" mass="30229">MSQSTSNVRRNGTITETFLSFGIEISHSTHMATFNAQNRSFLQAHVSRAPQAEESHITIETLQYPSTPRLQFSHLASLGTSHMASFNAQNRALLQAREEAAHNEEYIRGRRARRAAAQEAAEGLFVERSRPTLRSPNRNTIAEASQPRTYRQHQIQQEIAQLRTEYDELDHTNHHLNLNNLHAEDDTLDYDDPTCDPYYLDFLSRYRPQHGASFSTHPASRHVSRFEREMDRIDGIYLPGPQAGSTLADDEQRAALLEALYGWRG</sequence>
<accession>A0A3N4I236</accession>
<dbReference type="Proteomes" id="UP000275078">
    <property type="component" value="Unassembled WGS sequence"/>
</dbReference>
<protein>
    <submittedName>
        <fullName evidence="2">Uncharacterized protein</fullName>
    </submittedName>
</protein>
<evidence type="ECO:0000256" key="1">
    <source>
        <dbReference type="SAM" id="Coils"/>
    </source>
</evidence>
<dbReference type="EMBL" id="ML119715">
    <property type="protein sequence ID" value="RPA78170.1"/>
    <property type="molecule type" value="Genomic_DNA"/>
</dbReference>
<evidence type="ECO:0000313" key="3">
    <source>
        <dbReference type="Proteomes" id="UP000275078"/>
    </source>
</evidence>